<dbReference type="Proteomes" id="UP000807342">
    <property type="component" value="Unassembled WGS sequence"/>
</dbReference>
<feature type="compositionally biased region" description="Polar residues" evidence="1">
    <location>
        <begin position="548"/>
        <end position="592"/>
    </location>
</feature>
<feature type="compositionally biased region" description="Basic and acidic residues" evidence="1">
    <location>
        <begin position="535"/>
        <end position="547"/>
    </location>
</feature>
<evidence type="ECO:0000256" key="1">
    <source>
        <dbReference type="SAM" id="MobiDB-lite"/>
    </source>
</evidence>
<feature type="region of interest" description="Disordered" evidence="1">
    <location>
        <begin position="111"/>
        <end position="156"/>
    </location>
</feature>
<feature type="compositionally biased region" description="Low complexity" evidence="1">
    <location>
        <begin position="111"/>
        <end position="129"/>
    </location>
</feature>
<feature type="region of interest" description="Disordered" evidence="1">
    <location>
        <begin position="517"/>
        <end position="823"/>
    </location>
</feature>
<dbReference type="AlphaFoldDB" id="A0A9P5X4E1"/>
<gene>
    <name evidence="2" type="ORF">P691DRAFT_807125</name>
</gene>
<feature type="compositionally biased region" description="Polar residues" evidence="1">
    <location>
        <begin position="641"/>
        <end position="654"/>
    </location>
</feature>
<feature type="region of interest" description="Disordered" evidence="1">
    <location>
        <begin position="461"/>
        <end position="481"/>
    </location>
</feature>
<evidence type="ECO:0000313" key="3">
    <source>
        <dbReference type="Proteomes" id="UP000807342"/>
    </source>
</evidence>
<sequence length="923" mass="99811">MEYQFTRGIQRPNAARLSLALSSMLHDSLMVDIQREITRGGGYQEQPKGSSTLTVPMKTPYSVLSSGSAYSQDSWVGPEAWAFNKPSPSFKLATSGAPVVTRSLISQEPLLPTPLLTHPHSSSSISATSHDSEAPLGSRSPVRSPPVTDSSSNPNIALGAVIEDKIGLHDDGREKKAKLKQMYRRASMSTKAFKKMFSRTSSGLNRGPPPGGITKRTSLKSPPKDHIVDPFASGSSVSSYGLSPVETSPPSQPLLHKRNVSSPVNKPPLSIDVQTHLRRSPSISSPLGIPASPSLNKYIEQSGQVRGRDMPFPLNASEMLSPPPRSTSQNSTVSTRTQRTISTSSQNLSQRPLPERPLSTSLRGHVRQLPHVPVINEPSLGAPVAPLPPTVILGPSPFDILKRSRSKSVRETERPRNLIQTRNETVSRLPRHDLQPSAYHRDEGRVTIDDGKQSFLEISTPRDASSQTLHGSNGPRTEHGTVRARVVAYSPSMPSMRAAFLGSGDANILDTLKQGSRAGSATGNVQTDLGPPITDSRDLPEGSRNKAETTSVRVGPVSQSSTASANASRDPLSRTNHQTDQKPTVPQISTQGLLPPGNQRGEAVSNRSLRSQRSMRSVPRSPSLPSIRPEFSEVPPLPLLGTTSYQRSFESTHGTHLRSPSLPNIPAGTSQNSRRQPLPSAIAERLRNRVRTDSGSGVRRPPVDSLAAHPRDAKKPTLEPIPSASLDQSSRTSAFSVMAQPPISPSVTPPLRIRATKRSRSASLASPSMPDLRVAANKGSISSRGITPNRRPPSPPPPLPQPQHQLYTRPLLPDPLPTDAFPGSDSLSFTNLFLRPKPNLTRPKEFSYPPSKDVARAFHARSNKELAREGDWDFLDTPPRPPRSPSDSPHPTSRMVSNSMKGDRDPRTPHAVAQLERAIGMAV</sequence>
<protein>
    <submittedName>
        <fullName evidence="2">Uncharacterized protein</fullName>
    </submittedName>
</protein>
<keyword evidence="3" id="KW-1185">Reference proteome</keyword>
<feature type="compositionally biased region" description="Pro residues" evidence="1">
    <location>
        <begin position="790"/>
        <end position="801"/>
    </location>
</feature>
<dbReference type="EMBL" id="MU151361">
    <property type="protein sequence ID" value="KAF9444618.1"/>
    <property type="molecule type" value="Genomic_DNA"/>
</dbReference>
<feature type="region of interest" description="Disordered" evidence="1">
    <location>
        <begin position="198"/>
        <end position="269"/>
    </location>
</feature>
<feature type="region of interest" description="Disordered" evidence="1">
    <location>
        <begin position="866"/>
        <end position="911"/>
    </location>
</feature>
<feature type="compositionally biased region" description="Polar residues" evidence="1">
    <location>
        <begin position="462"/>
        <end position="475"/>
    </location>
</feature>
<evidence type="ECO:0000313" key="2">
    <source>
        <dbReference type="EMBL" id="KAF9444618.1"/>
    </source>
</evidence>
<feature type="compositionally biased region" description="Polar residues" evidence="1">
    <location>
        <begin position="517"/>
        <end position="527"/>
    </location>
</feature>
<name>A0A9P5X4E1_9AGAR</name>
<feature type="region of interest" description="Disordered" evidence="1">
    <location>
        <begin position="307"/>
        <end position="359"/>
    </location>
</feature>
<feature type="compositionally biased region" description="Polar residues" evidence="1">
    <location>
        <begin position="605"/>
        <end position="615"/>
    </location>
</feature>
<feature type="compositionally biased region" description="Low complexity" evidence="1">
    <location>
        <begin position="331"/>
        <end position="346"/>
    </location>
</feature>
<comment type="caution">
    <text evidence="2">The sequence shown here is derived from an EMBL/GenBank/DDBJ whole genome shotgun (WGS) entry which is preliminary data.</text>
</comment>
<dbReference type="OrthoDB" id="3068940at2759"/>
<proteinExistence type="predicted"/>
<feature type="compositionally biased region" description="Low complexity" evidence="1">
    <location>
        <begin position="885"/>
        <end position="894"/>
    </location>
</feature>
<organism evidence="2 3">
    <name type="scientific">Macrolepiota fuliginosa MF-IS2</name>
    <dbReference type="NCBI Taxonomy" id="1400762"/>
    <lineage>
        <taxon>Eukaryota</taxon>
        <taxon>Fungi</taxon>
        <taxon>Dikarya</taxon>
        <taxon>Basidiomycota</taxon>
        <taxon>Agaricomycotina</taxon>
        <taxon>Agaricomycetes</taxon>
        <taxon>Agaricomycetidae</taxon>
        <taxon>Agaricales</taxon>
        <taxon>Agaricineae</taxon>
        <taxon>Agaricaceae</taxon>
        <taxon>Macrolepiota</taxon>
    </lineage>
</organism>
<feature type="compositionally biased region" description="Low complexity" evidence="1">
    <location>
        <begin position="233"/>
        <end position="243"/>
    </location>
</feature>
<reference evidence="2" key="1">
    <citation type="submission" date="2020-11" db="EMBL/GenBank/DDBJ databases">
        <authorList>
            <consortium name="DOE Joint Genome Institute"/>
            <person name="Ahrendt S."/>
            <person name="Riley R."/>
            <person name="Andreopoulos W."/>
            <person name="Labutti K."/>
            <person name="Pangilinan J."/>
            <person name="Ruiz-Duenas F.J."/>
            <person name="Barrasa J.M."/>
            <person name="Sanchez-Garcia M."/>
            <person name="Camarero S."/>
            <person name="Miyauchi S."/>
            <person name="Serrano A."/>
            <person name="Linde D."/>
            <person name="Babiker R."/>
            <person name="Drula E."/>
            <person name="Ayuso-Fernandez I."/>
            <person name="Pacheco R."/>
            <person name="Padilla G."/>
            <person name="Ferreira P."/>
            <person name="Barriuso J."/>
            <person name="Kellner H."/>
            <person name="Castanera R."/>
            <person name="Alfaro M."/>
            <person name="Ramirez L."/>
            <person name="Pisabarro A.G."/>
            <person name="Kuo A."/>
            <person name="Tritt A."/>
            <person name="Lipzen A."/>
            <person name="He G."/>
            <person name="Yan M."/>
            <person name="Ng V."/>
            <person name="Cullen D."/>
            <person name="Martin F."/>
            <person name="Rosso M.-N."/>
            <person name="Henrissat B."/>
            <person name="Hibbett D."/>
            <person name="Martinez A.T."/>
            <person name="Grigoriev I.V."/>
        </authorList>
    </citation>
    <scope>NUCLEOTIDE SEQUENCE</scope>
    <source>
        <strain evidence="2">MF-IS2</strain>
    </source>
</reference>
<feature type="compositionally biased region" description="Polar residues" evidence="1">
    <location>
        <begin position="725"/>
        <end position="735"/>
    </location>
</feature>
<accession>A0A9P5X4E1</accession>